<dbReference type="EMBL" id="RQJP01000001">
    <property type="protein sequence ID" value="RRB16901.1"/>
    <property type="molecule type" value="Genomic_DNA"/>
</dbReference>
<accession>A0A3P1CUG9</accession>
<comment type="caution">
    <text evidence="2">The sequence shown here is derived from an EMBL/GenBank/DDBJ whole genome shotgun (WGS) entry which is preliminary data.</text>
</comment>
<sequence length="270" mass="30145">MKIYSRHGSSFSNESARNGISVKKTTMARLLLVWMMGGAWLGLATNTRACSCIDAGAFLTVAEKAAWKPGVLMVRAEVRDQEAHGMEVKILAVLNGSEEKSVIRVWGDPGFMCRTYTTGFKKGEKLVLILRRIENATYLDEQNGDYELSGCGTFVVREAQNISGRITASDKEMSKTKFFGELDKIIGKNRPDQARIFPNPVEDLLTISVPDLPDSTLSARIITLAGQPLQTRQLEVGRQHQIDVSTLATGIYIILFRTEHQFYTRRLIKK</sequence>
<proteinExistence type="predicted"/>
<gene>
    <name evidence="2" type="ORF">EHT87_01005</name>
</gene>
<dbReference type="Proteomes" id="UP000274271">
    <property type="component" value="Unassembled WGS sequence"/>
</dbReference>
<dbReference type="AlphaFoldDB" id="A0A3P1CUG9"/>
<evidence type="ECO:0000313" key="3">
    <source>
        <dbReference type="Proteomes" id="UP000274271"/>
    </source>
</evidence>
<protein>
    <submittedName>
        <fullName evidence="2">T9SS C-terminal target domain-containing protein</fullName>
    </submittedName>
</protein>
<name>A0A3P1CUG9_9BACT</name>
<feature type="domain" description="Secretion system C-terminal sorting" evidence="1">
    <location>
        <begin position="196"/>
        <end position="268"/>
    </location>
</feature>
<evidence type="ECO:0000259" key="1">
    <source>
        <dbReference type="Pfam" id="PF18962"/>
    </source>
</evidence>
<dbReference type="InterPro" id="IPR026444">
    <property type="entry name" value="Secre_tail"/>
</dbReference>
<dbReference type="OrthoDB" id="983044at2"/>
<organism evidence="2 3">
    <name type="scientific">Larkinella knui</name>
    <dbReference type="NCBI Taxonomy" id="2025310"/>
    <lineage>
        <taxon>Bacteria</taxon>
        <taxon>Pseudomonadati</taxon>
        <taxon>Bacteroidota</taxon>
        <taxon>Cytophagia</taxon>
        <taxon>Cytophagales</taxon>
        <taxon>Spirosomataceae</taxon>
        <taxon>Larkinella</taxon>
    </lineage>
</organism>
<keyword evidence="3" id="KW-1185">Reference proteome</keyword>
<evidence type="ECO:0000313" key="2">
    <source>
        <dbReference type="EMBL" id="RRB16901.1"/>
    </source>
</evidence>
<reference evidence="2 3" key="1">
    <citation type="submission" date="2018-11" db="EMBL/GenBank/DDBJ databases">
        <authorList>
            <person name="Zhou Z."/>
            <person name="Wang G."/>
        </authorList>
    </citation>
    <scope>NUCLEOTIDE SEQUENCE [LARGE SCALE GENOMIC DNA]</scope>
    <source>
        <strain evidence="2 3">KCTC42998</strain>
    </source>
</reference>
<dbReference type="Pfam" id="PF18962">
    <property type="entry name" value="Por_Secre_tail"/>
    <property type="match status" value="1"/>
</dbReference>
<dbReference type="NCBIfam" id="TIGR04183">
    <property type="entry name" value="Por_Secre_tail"/>
    <property type="match status" value="1"/>
</dbReference>